<evidence type="ECO:0000313" key="1">
    <source>
        <dbReference type="EMBL" id="KKR99155.1"/>
    </source>
</evidence>
<name>A0A0G0XQK9_9BACT</name>
<gene>
    <name evidence="1" type="ORF">UU49_C0010G0019</name>
</gene>
<dbReference type="AlphaFoldDB" id="A0A0G0XQK9"/>
<proteinExistence type="predicted"/>
<organism evidence="1 2">
    <name type="scientific">Candidatus Magasanikbacteria bacterium GW2011_GWC2_41_17</name>
    <dbReference type="NCBI Taxonomy" id="1619048"/>
    <lineage>
        <taxon>Bacteria</taxon>
        <taxon>Candidatus Magasanikiibacteriota</taxon>
    </lineage>
</organism>
<accession>A0A0G0XQK9</accession>
<comment type="caution">
    <text evidence="1">The sequence shown here is derived from an EMBL/GenBank/DDBJ whole genome shotgun (WGS) entry which is preliminary data.</text>
</comment>
<reference evidence="1 2" key="1">
    <citation type="journal article" date="2015" name="Nature">
        <title>rRNA introns, odd ribosomes, and small enigmatic genomes across a large radiation of phyla.</title>
        <authorList>
            <person name="Brown C.T."/>
            <person name="Hug L.A."/>
            <person name="Thomas B.C."/>
            <person name="Sharon I."/>
            <person name="Castelle C.J."/>
            <person name="Singh A."/>
            <person name="Wilkins M.J."/>
            <person name="Williams K.H."/>
            <person name="Banfield J.F."/>
        </authorList>
    </citation>
    <scope>NUCLEOTIDE SEQUENCE [LARGE SCALE GENOMIC DNA]</scope>
</reference>
<dbReference type="EMBL" id="LCAV01000010">
    <property type="protein sequence ID" value="KKR99155.1"/>
    <property type="molecule type" value="Genomic_DNA"/>
</dbReference>
<sequence>MGYEQVIHRVCLLKVENFYWKICIDYIRQILISLLEVNLKLTSSTNIYFNTKKQACRYLQACFCVIKISVVRLRGGHCFRWGAAGAPLVDDQHSHRVWARVLSLLN</sequence>
<protein>
    <submittedName>
        <fullName evidence="1">Uncharacterized protein</fullName>
    </submittedName>
</protein>
<dbReference type="Proteomes" id="UP000034108">
    <property type="component" value="Unassembled WGS sequence"/>
</dbReference>
<evidence type="ECO:0000313" key="2">
    <source>
        <dbReference type="Proteomes" id="UP000034108"/>
    </source>
</evidence>